<evidence type="ECO:0000256" key="4">
    <source>
        <dbReference type="ARBA" id="ARBA00022801"/>
    </source>
</evidence>
<sequence>MSVRPEVPFNLMHPSPIPLFSCEQLQYFGVFTIGTPPQSFKLEMDTGSSNFWVPSINCDDSMGCRTSAKYDSSQSSTYTADGRNIRIRYNGGVVRGKTSIDNVGVGPDTVTQFKFAEITHADGRLFRTAKFDGILGLAYPSISQNSVPPLFDMMMIRGVVREPVFSMYLTRTPGEQSGGEIYFGGIDSQRYTGEVKYAPVVEKKHWKLRMDDFRRSLTHRSCQVPDDTGVTHCFTRISDKSEPGFWILGAVFMQQYYTIFDRGQDRVGFATAVVGDTQHRPKSHNKAMASKVTFLLSLPAMRYFVHAAVCTRHYGFNKMNRPFNRAFASDLAETSVLVSGLVASTSSSSLQVSFEGS</sequence>
<feature type="domain" description="Peptidase A1" evidence="6">
    <location>
        <begin position="27"/>
        <end position="357"/>
    </location>
</feature>
<dbReference type="PANTHER" id="PTHR47966">
    <property type="entry name" value="BETA-SITE APP-CLEAVING ENZYME, ISOFORM A-RELATED"/>
    <property type="match status" value="1"/>
</dbReference>
<dbReference type="GO" id="GO:0004190">
    <property type="term" value="F:aspartic-type endopeptidase activity"/>
    <property type="evidence" value="ECO:0007669"/>
    <property type="project" value="UniProtKB-KW"/>
</dbReference>
<gene>
    <name evidence="7" type="ORF">HPB48_016202</name>
</gene>
<evidence type="ECO:0000256" key="2">
    <source>
        <dbReference type="ARBA" id="ARBA00022670"/>
    </source>
</evidence>
<keyword evidence="4" id="KW-0378">Hydrolase</keyword>
<keyword evidence="2" id="KW-0645">Protease</keyword>
<dbReference type="OMA" id="TQEYYTV"/>
<organism evidence="7 8">
    <name type="scientific">Haemaphysalis longicornis</name>
    <name type="common">Bush tick</name>
    <dbReference type="NCBI Taxonomy" id="44386"/>
    <lineage>
        <taxon>Eukaryota</taxon>
        <taxon>Metazoa</taxon>
        <taxon>Ecdysozoa</taxon>
        <taxon>Arthropoda</taxon>
        <taxon>Chelicerata</taxon>
        <taxon>Arachnida</taxon>
        <taxon>Acari</taxon>
        <taxon>Parasitiformes</taxon>
        <taxon>Ixodida</taxon>
        <taxon>Ixodoidea</taxon>
        <taxon>Ixodidae</taxon>
        <taxon>Haemaphysalinae</taxon>
        <taxon>Haemaphysalis</taxon>
    </lineage>
</organism>
<evidence type="ECO:0000259" key="6">
    <source>
        <dbReference type="PROSITE" id="PS51767"/>
    </source>
</evidence>
<dbReference type="Gene3D" id="2.60.40.1960">
    <property type="match status" value="1"/>
</dbReference>
<keyword evidence="8" id="KW-1185">Reference proteome</keyword>
<dbReference type="Pfam" id="PF00026">
    <property type="entry name" value="Asp"/>
    <property type="match status" value="1"/>
</dbReference>
<name>A0A9J6GJB4_HAELO</name>
<evidence type="ECO:0000313" key="8">
    <source>
        <dbReference type="Proteomes" id="UP000821853"/>
    </source>
</evidence>
<dbReference type="OrthoDB" id="771136at2759"/>
<dbReference type="GO" id="GO:0006508">
    <property type="term" value="P:proteolysis"/>
    <property type="evidence" value="ECO:0007669"/>
    <property type="project" value="UniProtKB-KW"/>
</dbReference>
<keyword evidence="5" id="KW-1015">Disulfide bond</keyword>
<dbReference type="InterPro" id="IPR021109">
    <property type="entry name" value="Peptidase_aspartic_dom_sf"/>
</dbReference>
<dbReference type="PROSITE" id="PS51767">
    <property type="entry name" value="PEPTIDASE_A1"/>
    <property type="match status" value="1"/>
</dbReference>
<evidence type="ECO:0000256" key="3">
    <source>
        <dbReference type="ARBA" id="ARBA00022750"/>
    </source>
</evidence>
<keyword evidence="3" id="KW-0064">Aspartyl protease</keyword>
<reference evidence="7 8" key="1">
    <citation type="journal article" date="2020" name="Cell">
        <title>Large-Scale Comparative Analyses of Tick Genomes Elucidate Their Genetic Diversity and Vector Capacities.</title>
        <authorList>
            <consortium name="Tick Genome and Microbiome Consortium (TIGMIC)"/>
            <person name="Jia N."/>
            <person name="Wang J."/>
            <person name="Shi W."/>
            <person name="Du L."/>
            <person name="Sun Y."/>
            <person name="Zhan W."/>
            <person name="Jiang J.F."/>
            <person name="Wang Q."/>
            <person name="Zhang B."/>
            <person name="Ji P."/>
            <person name="Bell-Sakyi L."/>
            <person name="Cui X.M."/>
            <person name="Yuan T.T."/>
            <person name="Jiang B.G."/>
            <person name="Yang W.F."/>
            <person name="Lam T.T."/>
            <person name="Chang Q.C."/>
            <person name="Ding S.J."/>
            <person name="Wang X.J."/>
            <person name="Zhu J.G."/>
            <person name="Ruan X.D."/>
            <person name="Zhao L."/>
            <person name="Wei J.T."/>
            <person name="Ye R.Z."/>
            <person name="Que T.C."/>
            <person name="Du C.H."/>
            <person name="Zhou Y.H."/>
            <person name="Cheng J.X."/>
            <person name="Dai P.F."/>
            <person name="Guo W.B."/>
            <person name="Han X.H."/>
            <person name="Huang E.J."/>
            <person name="Li L.F."/>
            <person name="Wei W."/>
            <person name="Gao Y.C."/>
            <person name="Liu J.Z."/>
            <person name="Shao H.Z."/>
            <person name="Wang X."/>
            <person name="Wang C.C."/>
            <person name="Yang T.C."/>
            <person name="Huo Q.B."/>
            <person name="Li W."/>
            <person name="Chen H.Y."/>
            <person name="Chen S.E."/>
            <person name="Zhou L.G."/>
            <person name="Ni X.B."/>
            <person name="Tian J.H."/>
            <person name="Sheng Y."/>
            <person name="Liu T."/>
            <person name="Pan Y.S."/>
            <person name="Xia L.Y."/>
            <person name="Li J."/>
            <person name="Zhao F."/>
            <person name="Cao W.C."/>
        </authorList>
    </citation>
    <scope>NUCLEOTIDE SEQUENCE [LARGE SCALE GENOMIC DNA]</scope>
    <source>
        <strain evidence="7">HaeL-2018</strain>
    </source>
</reference>
<proteinExistence type="inferred from homology"/>
<evidence type="ECO:0000256" key="1">
    <source>
        <dbReference type="ARBA" id="ARBA00007447"/>
    </source>
</evidence>
<evidence type="ECO:0000256" key="5">
    <source>
        <dbReference type="PIRSR" id="PIRSR601461-2"/>
    </source>
</evidence>
<protein>
    <recommendedName>
        <fullName evidence="6">Peptidase A1 domain-containing protein</fullName>
    </recommendedName>
</protein>
<evidence type="ECO:0000313" key="7">
    <source>
        <dbReference type="EMBL" id="KAH9374460.1"/>
    </source>
</evidence>
<dbReference type="SUPFAM" id="SSF50630">
    <property type="entry name" value="Acid proteases"/>
    <property type="match status" value="1"/>
</dbReference>
<dbReference type="Gene3D" id="2.40.70.10">
    <property type="entry name" value="Acid Proteases"/>
    <property type="match status" value="2"/>
</dbReference>
<dbReference type="InterPro" id="IPR001461">
    <property type="entry name" value="Aspartic_peptidase_A1"/>
</dbReference>
<dbReference type="FunFam" id="2.40.70.10:FF:000115">
    <property type="entry name" value="Lysosomal aspartic protease"/>
    <property type="match status" value="1"/>
</dbReference>
<dbReference type="Proteomes" id="UP000821853">
    <property type="component" value="Chromosome 4"/>
</dbReference>
<dbReference type="InterPro" id="IPR034164">
    <property type="entry name" value="Pepsin-like_dom"/>
</dbReference>
<comment type="caution">
    <text evidence="7">The sequence shown here is derived from an EMBL/GenBank/DDBJ whole genome shotgun (WGS) entry which is preliminary data.</text>
</comment>
<dbReference type="CDD" id="cd05471">
    <property type="entry name" value="pepsin_like"/>
    <property type="match status" value="1"/>
</dbReference>
<accession>A0A9J6GJB4</accession>
<dbReference type="VEuPathDB" id="VectorBase:HLOH_055544"/>
<comment type="similarity">
    <text evidence="1">Belongs to the peptidase A1 family.</text>
</comment>
<feature type="disulfide bond" evidence="5">
    <location>
        <begin position="58"/>
        <end position="64"/>
    </location>
</feature>
<dbReference type="AlphaFoldDB" id="A0A9J6GJB4"/>
<dbReference type="EMBL" id="JABSTR010000006">
    <property type="protein sequence ID" value="KAH9374460.1"/>
    <property type="molecule type" value="Genomic_DNA"/>
</dbReference>
<dbReference type="PRINTS" id="PR00792">
    <property type="entry name" value="PEPSIN"/>
</dbReference>
<dbReference type="InterPro" id="IPR033121">
    <property type="entry name" value="PEPTIDASE_A1"/>
</dbReference>